<dbReference type="EMBL" id="BAAAGA010000001">
    <property type="protein sequence ID" value="GAA0610571.1"/>
    <property type="molecule type" value="Genomic_DNA"/>
</dbReference>
<organism evidence="2 3">
    <name type="scientific">Brevundimonas kwangchunensis</name>
    <dbReference type="NCBI Taxonomy" id="322163"/>
    <lineage>
        <taxon>Bacteria</taxon>
        <taxon>Pseudomonadati</taxon>
        <taxon>Pseudomonadota</taxon>
        <taxon>Alphaproteobacteria</taxon>
        <taxon>Caulobacterales</taxon>
        <taxon>Caulobacteraceae</taxon>
        <taxon>Brevundimonas</taxon>
    </lineage>
</organism>
<accession>A0ABN1GFQ4</accession>
<feature type="transmembrane region" description="Helical" evidence="1">
    <location>
        <begin position="47"/>
        <end position="67"/>
    </location>
</feature>
<dbReference type="RefSeq" id="WP_343788933.1">
    <property type="nucleotide sequence ID" value="NZ_BAAAGA010000001.1"/>
</dbReference>
<dbReference type="Proteomes" id="UP001501352">
    <property type="component" value="Unassembled WGS sequence"/>
</dbReference>
<protein>
    <submittedName>
        <fullName evidence="2">Uncharacterized protein</fullName>
    </submittedName>
</protein>
<gene>
    <name evidence="2" type="ORF">GCM10009422_01730</name>
</gene>
<evidence type="ECO:0000313" key="2">
    <source>
        <dbReference type="EMBL" id="GAA0610571.1"/>
    </source>
</evidence>
<keyword evidence="1" id="KW-0812">Transmembrane</keyword>
<sequence>MRALIAILLLLFATAVGALEILALIDPVGAKMADDGDPFGDPARSWVSHPASAAMIVAPVTGAVLLLRGRKKGLIVLR</sequence>
<name>A0ABN1GFQ4_9CAUL</name>
<proteinExistence type="predicted"/>
<keyword evidence="3" id="KW-1185">Reference proteome</keyword>
<evidence type="ECO:0000256" key="1">
    <source>
        <dbReference type="SAM" id="Phobius"/>
    </source>
</evidence>
<keyword evidence="1" id="KW-0472">Membrane</keyword>
<evidence type="ECO:0000313" key="3">
    <source>
        <dbReference type="Proteomes" id="UP001501352"/>
    </source>
</evidence>
<comment type="caution">
    <text evidence="2">The sequence shown here is derived from an EMBL/GenBank/DDBJ whole genome shotgun (WGS) entry which is preliminary data.</text>
</comment>
<reference evidence="2 3" key="1">
    <citation type="journal article" date="2019" name="Int. J. Syst. Evol. Microbiol.">
        <title>The Global Catalogue of Microorganisms (GCM) 10K type strain sequencing project: providing services to taxonomists for standard genome sequencing and annotation.</title>
        <authorList>
            <consortium name="The Broad Institute Genomics Platform"/>
            <consortium name="The Broad Institute Genome Sequencing Center for Infectious Disease"/>
            <person name="Wu L."/>
            <person name="Ma J."/>
        </authorList>
    </citation>
    <scope>NUCLEOTIDE SEQUENCE [LARGE SCALE GENOMIC DNA]</scope>
    <source>
        <strain evidence="2 3">JCM 12928</strain>
    </source>
</reference>
<keyword evidence="1" id="KW-1133">Transmembrane helix</keyword>